<dbReference type="Pfam" id="PF18995">
    <property type="entry name" value="PRT6_C"/>
    <property type="match status" value="1"/>
</dbReference>
<feature type="compositionally biased region" description="Basic and acidic residues" evidence="2">
    <location>
        <begin position="582"/>
        <end position="591"/>
    </location>
</feature>
<proteinExistence type="inferred from homology"/>
<dbReference type="EC" id="2.3.2.27" evidence="1"/>
<evidence type="ECO:0000256" key="1">
    <source>
        <dbReference type="RuleBase" id="RU366018"/>
    </source>
</evidence>
<keyword evidence="1" id="KW-0479">Metal-binding</keyword>
<dbReference type="InterPro" id="IPR039164">
    <property type="entry name" value="UBR1-like"/>
</dbReference>
<organism evidence="5">
    <name type="scientific">Leptocylindrus danicus</name>
    <dbReference type="NCBI Taxonomy" id="163516"/>
    <lineage>
        <taxon>Eukaryota</taxon>
        <taxon>Sar</taxon>
        <taxon>Stramenopiles</taxon>
        <taxon>Ochrophyta</taxon>
        <taxon>Bacillariophyta</taxon>
        <taxon>Coscinodiscophyceae</taxon>
        <taxon>Chaetocerotophycidae</taxon>
        <taxon>Leptocylindrales</taxon>
        <taxon>Leptocylindraceae</taxon>
        <taxon>Leptocylindrus</taxon>
    </lineage>
</organism>
<dbReference type="GO" id="GO:0071596">
    <property type="term" value="P:ubiquitin-dependent protein catabolic process via the N-end rule pathway"/>
    <property type="evidence" value="ECO:0007669"/>
    <property type="project" value="UniProtKB-UniRule"/>
</dbReference>
<dbReference type="Pfam" id="PF22960">
    <property type="entry name" value="WHD_UBR1"/>
    <property type="match status" value="1"/>
</dbReference>
<dbReference type="GO" id="GO:0008270">
    <property type="term" value="F:zinc ion binding"/>
    <property type="evidence" value="ECO:0007669"/>
    <property type="project" value="UniProtKB-UniRule"/>
</dbReference>
<comment type="catalytic activity">
    <reaction evidence="1">
        <text>S-ubiquitinyl-[E2 ubiquitin-conjugating enzyme]-L-cysteine + [acceptor protein]-L-lysine = [E2 ubiquitin-conjugating enzyme]-L-cysteine + N(6)-ubiquitinyl-[acceptor protein]-L-lysine.</text>
        <dbReference type="EC" id="2.3.2.27"/>
    </reaction>
</comment>
<gene>
    <name evidence="5" type="ORF">LDAN0321_LOCUS19220</name>
</gene>
<dbReference type="GO" id="GO:0061630">
    <property type="term" value="F:ubiquitin protein ligase activity"/>
    <property type="evidence" value="ECO:0007669"/>
    <property type="project" value="UniProtKB-UniRule"/>
</dbReference>
<dbReference type="GO" id="GO:0016567">
    <property type="term" value="P:protein ubiquitination"/>
    <property type="evidence" value="ECO:0007669"/>
    <property type="project" value="UniProtKB-UniRule"/>
</dbReference>
<keyword evidence="1" id="KW-0863">Zinc-finger</keyword>
<dbReference type="InterPro" id="IPR055194">
    <property type="entry name" value="UBR1-like_WH"/>
</dbReference>
<evidence type="ECO:0000259" key="4">
    <source>
        <dbReference type="Pfam" id="PF22960"/>
    </source>
</evidence>
<dbReference type="GO" id="GO:0000151">
    <property type="term" value="C:ubiquitin ligase complex"/>
    <property type="evidence" value="ECO:0007669"/>
    <property type="project" value="TreeGrafter"/>
</dbReference>
<comment type="similarity">
    <text evidence="1">Belongs to the E3 ubiquitin-protein ligase UBR1-like family.</text>
</comment>
<sequence length="1414" mass="154582">MSLCLKKKNENENDALFTILQHTVHPSNCIVAWKTPNEHTHARQCALATNIACAKVRHSLSDHPLRCIAASIQIERHLWPRNGFTVLQMAMHYGTLQLCRSFRDLDMLLVQLACGSGHGSGISIGACDGILQLMLNRFSVEGYLCDPQCNDNGAWVKPRPFLQDADHAPVLAEALFVTLCHLVTELPRPPPTDEDDTSSLEDAVRREVLHTLAAEPKSHSEALETAMAGVERRAGEAPTSNFRQMFTAVLHDIATKKPNSNTSTPQWTLKNQADLVGEYDPMFWHLSRQEHQGAMDHIAGVRRFVFDGRKDLALPIVQAPPECHPRFASSRGILHTAGTDAALRRFLLYCVCGGEWFPPRDPGQDGASSNVGANAATDAAATNKKSKTTHPTSSNLNSNDDAESAPITPTTISESSISILEVLQLLTLQLHTIDCTVTSNINDAVQTLLLRLVSVPSSLVDNVALSNIPTSASGANRASTLGLLVTLYEHHYHTGMTTNSSNTQTGARALVSSGLQWFLRTIYYLSRGAGLEEAKALAVNGKEFDTKTSAISGVSDELSMTIRDMLALPILWPSKPANDSESPTKDDADSKRKARKLAQLRAMERMKKAQASFAASMTASPTEGMATQNEEEEEETCIICRCPGGNGSDDNGAGCLGYLGHMQGSRIGFLALQSGDRSTKRLMQVVGAKGCQLRQQEDVASEKVALLPPGSIVSVSPHVYAEKTVLTIHGRRLYVESVDDPNVRGYASTHMQSNVAKDPILLDLHDDRVHTSKWGYTRPVLKLCGHVAHTSCVEAHTLSLHQRNAADQSFDGRFAVNLEQGEFLCPLCKRLCNIVCPIVPPSKTVNKDQSPLRGMPLIQHHLLSNLARQNKDYIKHESTLSNFTRVLMTSSHLDGSPNLGLRSIILAGACLGHTATHSSAQCKEIHHTIHPLIATKVTPILANNLSNILSGDSLSSLTSFQLTYLAKQWCHVSAGDTRTQQEQWKIQIQHVLNDGQGDEVPSWLRGIRGDEAFASVWAHLPVLTWDLTILTGIFFGTLPSKLENFNLALDIASILVTSRLIQVLTLPNAFDCESENKCSAESLELNDSDVQALQRLHHGNANLNLGAVTDAIAPFCQTICTLLQSLSVPLPDDVIYGEPWALLYHLGAQPSAIDVDIVEKWRRDVGVLENALNGIKNAIMDDDSKPRALVGGEFIEVDDDVSMGSPTSDEADSSDEITVVGFLSRPVFDISYLGLIRPSSGGNVVSLISLPNSFVNLYSKISSLQLSHTRAEGNGSEESDEDESDNGVREIAICMVTGHVMLAGSSSRNGFFRQSSGPGQCTQHAERTGAGIGIFFLLHKCVVLLIHNNKSAYSLSLYVDEHGEEDVGLRRGRPLYLHKDRYECLQKLWSQHDVPREVAQIRSTSDRVIRDNWY</sequence>
<dbReference type="PANTHER" id="PTHR21497">
    <property type="entry name" value="UBIQUITIN LIGASE E3 ALPHA-RELATED"/>
    <property type="match status" value="1"/>
</dbReference>
<feature type="region of interest" description="Disordered" evidence="2">
    <location>
        <begin position="573"/>
        <end position="595"/>
    </location>
</feature>
<dbReference type="InterPro" id="IPR044046">
    <property type="entry name" value="E3_ligase_UBR-like_C"/>
</dbReference>
<accession>A0A7S2LK20</accession>
<keyword evidence="1" id="KW-0862">Zinc</keyword>
<dbReference type="UniPathway" id="UPA00143"/>
<keyword evidence="1" id="KW-0808">Transferase</keyword>
<evidence type="ECO:0000259" key="3">
    <source>
        <dbReference type="Pfam" id="PF18995"/>
    </source>
</evidence>
<protein>
    <recommendedName>
        <fullName evidence="1">E3 ubiquitin-protein ligase</fullName>
        <ecNumber evidence="1">2.3.2.27</ecNumber>
    </recommendedName>
</protein>
<feature type="region of interest" description="Disordered" evidence="2">
    <location>
        <begin position="377"/>
        <end position="408"/>
    </location>
</feature>
<dbReference type="EMBL" id="HBGY01030875">
    <property type="protein sequence ID" value="CAD9608742.1"/>
    <property type="molecule type" value="Transcribed_RNA"/>
</dbReference>
<comment type="function">
    <text evidence="1">Ubiquitin ligase protein which is a component of the N-end rule pathway. Recognizes and binds to proteins bearing specific N-terminal residues that are destabilizing according to the N-end rule, leading to their ubiquitination and subsequent degradation.</text>
</comment>
<comment type="pathway">
    <text evidence="1">Protein modification; protein ubiquitination.</text>
</comment>
<feature type="domain" description="E3 ubiquitin-protein ligase UBR1-like winged-helix" evidence="4">
    <location>
        <begin position="204"/>
        <end position="297"/>
    </location>
</feature>
<dbReference type="PANTHER" id="PTHR21497:SF24">
    <property type="entry name" value="E3 UBIQUITIN-PROTEIN LIGASE UBR1"/>
    <property type="match status" value="1"/>
</dbReference>
<name>A0A7S2LK20_9STRA</name>
<feature type="compositionally biased region" description="Polar residues" evidence="2">
    <location>
        <begin position="390"/>
        <end position="399"/>
    </location>
</feature>
<evidence type="ECO:0000313" key="5">
    <source>
        <dbReference type="EMBL" id="CAD9608742.1"/>
    </source>
</evidence>
<dbReference type="GO" id="GO:0005737">
    <property type="term" value="C:cytoplasm"/>
    <property type="evidence" value="ECO:0007669"/>
    <property type="project" value="TreeGrafter"/>
</dbReference>
<reference evidence="5" key="1">
    <citation type="submission" date="2021-01" db="EMBL/GenBank/DDBJ databases">
        <authorList>
            <person name="Corre E."/>
            <person name="Pelletier E."/>
            <person name="Niang G."/>
            <person name="Scheremetjew M."/>
            <person name="Finn R."/>
            <person name="Kale V."/>
            <person name="Holt S."/>
            <person name="Cochrane G."/>
            <person name="Meng A."/>
            <person name="Brown T."/>
            <person name="Cohen L."/>
        </authorList>
    </citation>
    <scope>NUCLEOTIDE SEQUENCE</scope>
    <source>
        <strain evidence="5">B650</strain>
    </source>
</reference>
<feature type="domain" description="E3 ubiquitin-protein ligase UBR-like C-terminal" evidence="3">
    <location>
        <begin position="1284"/>
        <end position="1390"/>
    </location>
</feature>
<evidence type="ECO:0000256" key="2">
    <source>
        <dbReference type="SAM" id="MobiDB-lite"/>
    </source>
</evidence>
<keyword evidence="1" id="KW-0833">Ubl conjugation pathway</keyword>